<proteinExistence type="predicted"/>
<evidence type="ECO:0000259" key="1">
    <source>
        <dbReference type="Pfam" id="PF08241"/>
    </source>
</evidence>
<dbReference type="RefSeq" id="WP_259312690.1">
    <property type="nucleotide sequence ID" value="NZ_CP087164.1"/>
</dbReference>
<organism evidence="2 3">
    <name type="scientific">Capillimicrobium parvum</name>
    <dbReference type="NCBI Taxonomy" id="2884022"/>
    <lineage>
        <taxon>Bacteria</taxon>
        <taxon>Bacillati</taxon>
        <taxon>Actinomycetota</taxon>
        <taxon>Thermoleophilia</taxon>
        <taxon>Solirubrobacterales</taxon>
        <taxon>Capillimicrobiaceae</taxon>
        <taxon>Capillimicrobium</taxon>
    </lineage>
</organism>
<dbReference type="PANTHER" id="PTHR43591:SF24">
    <property type="entry name" value="2-METHOXY-6-POLYPRENYL-1,4-BENZOQUINOL METHYLASE, MITOCHONDRIAL"/>
    <property type="match status" value="1"/>
</dbReference>
<feature type="domain" description="Methyltransferase type 11" evidence="1">
    <location>
        <begin position="94"/>
        <end position="180"/>
    </location>
</feature>
<protein>
    <recommendedName>
        <fullName evidence="1">Methyltransferase type 11 domain-containing protein</fullName>
    </recommendedName>
</protein>
<evidence type="ECO:0000313" key="2">
    <source>
        <dbReference type="EMBL" id="UGS38672.1"/>
    </source>
</evidence>
<name>A0A9E6Y1W3_9ACTN</name>
<keyword evidence="3" id="KW-1185">Reference proteome</keyword>
<evidence type="ECO:0000313" key="3">
    <source>
        <dbReference type="Proteomes" id="UP001162834"/>
    </source>
</evidence>
<dbReference type="Gene3D" id="3.40.50.150">
    <property type="entry name" value="Vaccinia Virus protein VP39"/>
    <property type="match status" value="1"/>
</dbReference>
<dbReference type="InterPro" id="IPR013216">
    <property type="entry name" value="Methyltransf_11"/>
</dbReference>
<sequence>MRLACPACRTPLPALEGDAVACPGCRAPYRRLPFAWDLTPPRKTWTDGEWEVWERLQDNGEVSYTADPEHNLGVGDRDDVRRFSAFAQLHGDVLDVGCGPQPWPAYFDRHAEETRFVGVDPLVGEREARYERYRALAEHLPFADAGFDVVLFAGTLDHFVDPDVALAEAVRMLRPGGTIAVYLGHKRAGAPKPAVSHDWYEALEVPDGAEDRFHMERFGPGEAVALFARAGLEVSGQEDHRVDEWHSYHFYRLRPPAASATSAPR</sequence>
<reference evidence="2" key="1">
    <citation type="journal article" date="2022" name="Int. J. Syst. Evol. Microbiol.">
        <title>Pseudomonas aegrilactucae sp. nov. and Pseudomonas morbosilactucae sp. nov., pathogens causing bacterial rot of lettuce in Japan.</title>
        <authorList>
            <person name="Sawada H."/>
            <person name="Fujikawa T."/>
            <person name="Satou M."/>
        </authorList>
    </citation>
    <scope>NUCLEOTIDE SEQUENCE</scope>
    <source>
        <strain evidence="2">0166_1</strain>
    </source>
</reference>
<dbReference type="GO" id="GO:0008757">
    <property type="term" value="F:S-adenosylmethionine-dependent methyltransferase activity"/>
    <property type="evidence" value="ECO:0007669"/>
    <property type="project" value="InterPro"/>
</dbReference>
<dbReference type="Proteomes" id="UP001162834">
    <property type="component" value="Chromosome"/>
</dbReference>
<dbReference type="KEGG" id="sbae:DSM104329_05102"/>
<dbReference type="PANTHER" id="PTHR43591">
    <property type="entry name" value="METHYLTRANSFERASE"/>
    <property type="match status" value="1"/>
</dbReference>
<accession>A0A9E6Y1W3</accession>
<dbReference type="Pfam" id="PF08241">
    <property type="entry name" value="Methyltransf_11"/>
    <property type="match status" value="1"/>
</dbReference>
<dbReference type="AlphaFoldDB" id="A0A9E6Y1W3"/>
<dbReference type="EMBL" id="CP087164">
    <property type="protein sequence ID" value="UGS38672.1"/>
    <property type="molecule type" value="Genomic_DNA"/>
</dbReference>
<dbReference type="CDD" id="cd02440">
    <property type="entry name" value="AdoMet_MTases"/>
    <property type="match status" value="1"/>
</dbReference>
<dbReference type="InterPro" id="IPR029063">
    <property type="entry name" value="SAM-dependent_MTases_sf"/>
</dbReference>
<dbReference type="SUPFAM" id="SSF53335">
    <property type="entry name" value="S-adenosyl-L-methionine-dependent methyltransferases"/>
    <property type="match status" value="1"/>
</dbReference>
<gene>
    <name evidence="2" type="ORF">DSM104329_05102</name>
</gene>